<dbReference type="CDD" id="cd03364">
    <property type="entry name" value="TOPRIM_DnaG_primases"/>
    <property type="match status" value="1"/>
</dbReference>
<gene>
    <name evidence="12" type="primary">dnaG</name>
    <name evidence="17" type="ORF">UY23_C0003G0022</name>
</gene>
<dbReference type="Pfam" id="PF08275">
    <property type="entry name" value="DNAG_N"/>
    <property type="match status" value="1"/>
</dbReference>
<dbReference type="InterPro" id="IPR034151">
    <property type="entry name" value="TOPRIM_DnaG_bac"/>
</dbReference>
<accession>A0A0G1UAN4</accession>
<evidence type="ECO:0000256" key="14">
    <source>
        <dbReference type="PIRSR" id="PIRSR002811-1"/>
    </source>
</evidence>
<dbReference type="NCBIfam" id="TIGR01391">
    <property type="entry name" value="dnaG"/>
    <property type="match status" value="1"/>
</dbReference>
<dbReference type="SUPFAM" id="SSF57783">
    <property type="entry name" value="Zinc beta-ribbon"/>
    <property type="match status" value="1"/>
</dbReference>
<comment type="catalytic activity">
    <reaction evidence="12">
        <text>ssDNA + n NTP = ssDNA/pppN(pN)n-1 hybrid + (n-1) diphosphate.</text>
        <dbReference type="EC" id="2.7.7.101"/>
    </reaction>
</comment>
<evidence type="ECO:0000256" key="7">
    <source>
        <dbReference type="ARBA" id="ARBA00022771"/>
    </source>
</evidence>
<dbReference type="Gene3D" id="3.40.1360.10">
    <property type="match status" value="1"/>
</dbReference>
<feature type="region of interest" description="Disordered" evidence="15">
    <location>
        <begin position="533"/>
        <end position="557"/>
    </location>
</feature>
<evidence type="ECO:0000256" key="5">
    <source>
        <dbReference type="ARBA" id="ARBA00022705"/>
    </source>
</evidence>
<keyword evidence="9" id="KW-0460">Magnesium</keyword>
<name>A0A0G1UAN4_9BACT</name>
<protein>
    <recommendedName>
        <fullName evidence="12 13">DNA primase</fullName>
        <ecNumber evidence="12">2.7.7.101</ecNumber>
    </recommendedName>
</protein>
<proteinExistence type="inferred from homology"/>
<keyword evidence="3 12" id="KW-0808">Transferase</keyword>
<evidence type="ECO:0000256" key="4">
    <source>
        <dbReference type="ARBA" id="ARBA00022695"/>
    </source>
</evidence>
<evidence type="ECO:0000256" key="11">
    <source>
        <dbReference type="ARBA" id="ARBA00023163"/>
    </source>
</evidence>
<dbReference type="InterPro" id="IPR036977">
    <property type="entry name" value="DNA_primase_Znf_CHC2"/>
</dbReference>
<keyword evidence="11 12" id="KW-0804">Transcription</keyword>
<evidence type="ECO:0000256" key="6">
    <source>
        <dbReference type="ARBA" id="ARBA00022723"/>
    </source>
</evidence>
<dbReference type="PANTHER" id="PTHR30313:SF2">
    <property type="entry name" value="DNA PRIMASE"/>
    <property type="match status" value="1"/>
</dbReference>
<dbReference type="SUPFAM" id="SSF56731">
    <property type="entry name" value="DNA primase core"/>
    <property type="match status" value="1"/>
</dbReference>
<comment type="subunit">
    <text evidence="12">Monomer. Interacts with DnaB.</text>
</comment>
<dbReference type="InterPro" id="IPR037068">
    <property type="entry name" value="DNA_primase_core_N_sf"/>
</dbReference>
<dbReference type="EMBL" id="LCPF01000003">
    <property type="protein sequence ID" value="KKU91184.1"/>
    <property type="molecule type" value="Genomic_DNA"/>
</dbReference>
<dbReference type="GO" id="GO:1990077">
    <property type="term" value="C:primosome complex"/>
    <property type="evidence" value="ECO:0007669"/>
    <property type="project" value="UniProtKB-KW"/>
</dbReference>
<dbReference type="Pfam" id="PF13155">
    <property type="entry name" value="Toprim_2"/>
    <property type="match status" value="1"/>
</dbReference>
<organism evidence="17 18">
    <name type="scientific">Candidatus Jorgensenbacteria bacterium GW2011_GWA1_48_11</name>
    <dbReference type="NCBI Taxonomy" id="1618660"/>
    <lineage>
        <taxon>Bacteria</taxon>
        <taxon>Candidatus Joergenseniibacteriota</taxon>
    </lineage>
</organism>
<feature type="compositionally biased region" description="Polar residues" evidence="15">
    <location>
        <begin position="533"/>
        <end position="542"/>
    </location>
</feature>
<dbReference type="Gene3D" id="3.90.580.10">
    <property type="entry name" value="Zinc finger, CHC2-type domain"/>
    <property type="match status" value="1"/>
</dbReference>
<evidence type="ECO:0000259" key="16">
    <source>
        <dbReference type="PROSITE" id="PS50880"/>
    </source>
</evidence>
<dbReference type="InterPro" id="IPR006171">
    <property type="entry name" value="TOPRIM_dom"/>
</dbReference>
<dbReference type="GO" id="GO:0005737">
    <property type="term" value="C:cytoplasm"/>
    <property type="evidence" value="ECO:0007669"/>
    <property type="project" value="TreeGrafter"/>
</dbReference>
<feature type="zinc finger region" description="CHC2-type" evidence="12 14">
    <location>
        <begin position="35"/>
        <end position="59"/>
    </location>
</feature>
<comment type="caution">
    <text evidence="17">The sequence shown here is derived from an EMBL/GenBank/DDBJ whole genome shotgun (WGS) entry which is preliminary data.</text>
</comment>
<comment type="function">
    <text evidence="12 13">RNA polymerase that catalyzes the synthesis of short RNA molecules used as primers for DNA polymerase during DNA replication.</text>
</comment>
<evidence type="ECO:0000256" key="13">
    <source>
        <dbReference type="PIRNR" id="PIRNR002811"/>
    </source>
</evidence>
<dbReference type="AlphaFoldDB" id="A0A0G1UAN4"/>
<comment type="domain">
    <text evidence="12">Contains an N-terminal zinc-binding domain, a central core domain that contains the primase activity, and a C-terminal DnaB-binding domain.</text>
</comment>
<dbReference type="InterPro" id="IPR002694">
    <property type="entry name" value="Znf_CHC2"/>
</dbReference>
<reference evidence="17 18" key="1">
    <citation type="journal article" date="2015" name="Nature">
        <title>rRNA introns, odd ribosomes, and small enigmatic genomes across a large radiation of phyla.</title>
        <authorList>
            <person name="Brown C.T."/>
            <person name="Hug L.A."/>
            <person name="Thomas B.C."/>
            <person name="Sharon I."/>
            <person name="Castelle C.J."/>
            <person name="Singh A."/>
            <person name="Wilkins M.J."/>
            <person name="Williams K.H."/>
            <person name="Banfield J.F."/>
        </authorList>
    </citation>
    <scope>NUCLEOTIDE SEQUENCE [LARGE SCALE GENOMIC DNA]</scope>
</reference>
<keyword evidence="7 12" id="KW-0863">Zinc-finger</keyword>
<dbReference type="PIRSF" id="PIRSF002811">
    <property type="entry name" value="DnaG"/>
    <property type="match status" value="1"/>
</dbReference>
<keyword evidence="1 12" id="KW-0240">DNA-directed RNA polymerase</keyword>
<evidence type="ECO:0000256" key="15">
    <source>
        <dbReference type="SAM" id="MobiDB-lite"/>
    </source>
</evidence>
<keyword evidence="5 12" id="KW-0235">DNA replication</keyword>
<dbReference type="Pfam" id="PF01807">
    <property type="entry name" value="Zn_ribbon_DnaG"/>
    <property type="match status" value="1"/>
</dbReference>
<dbReference type="PANTHER" id="PTHR30313">
    <property type="entry name" value="DNA PRIMASE"/>
    <property type="match status" value="1"/>
</dbReference>
<evidence type="ECO:0000256" key="3">
    <source>
        <dbReference type="ARBA" id="ARBA00022679"/>
    </source>
</evidence>
<keyword evidence="10 12" id="KW-0238">DNA-binding</keyword>
<dbReference type="InterPro" id="IPR050219">
    <property type="entry name" value="DnaG_primase"/>
</dbReference>
<dbReference type="PATRIC" id="fig|1618660.3.peg.530"/>
<dbReference type="GO" id="GO:0008270">
    <property type="term" value="F:zinc ion binding"/>
    <property type="evidence" value="ECO:0007669"/>
    <property type="project" value="UniProtKB-UniRule"/>
</dbReference>
<evidence type="ECO:0000256" key="9">
    <source>
        <dbReference type="ARBA" id="ARBA00022842"/>
    </source>
</evidence>
<evidence type="ECO:0000256" key="8">
    <source>
        <dbReference type="ARBA" id="ARBA00022833"/>
    </source>
</evidence>
<dbReference type="Proteomes" id="UP000034956">
    <property type="component" value="Unassembled WGS sequence"/>
</dbReference>
<dbReference type="InterPro" id="IPR013264">
    <property type="entry name" value="DNAG_N"/>
</dbReference>
<evidence type="ECO:0000256" key="2">
    <source>
        <dbReference type="ARBA" id="ARBA00022515"/>
    </source>
</evidence>
<sequence>MAKDVDLIKQKLDLVEFLRGYLNLLPAGKNFKALCPFHQEKTPSFVVSPERGIWHCFGCGEGGDIVKFAMKYENLEFPEALRFLAEKAGVSIGTMNPAEQKEFGILYDLHEKAKDFFRENLIKNKEAMKYLLDRGLKEKTITEFELGYAPGGDSLTVYLINNGFDISDIQRAGLAHKNVRGLYRDRFDSRIIFPIMNHMGRVVAFTGRLLPNPNRKYEVEPPKYLNSPETPIFVKSKILYGLNKSKHAVGQSRTVFMVEGQMDFLMAWQSGVENIVAVSGTGLTPQHLMRLRRLADTVVINFDNDEAGLKALERSLDVFNSFDFHVKVLDLGKYKDAAEAVQSEPEYLTKAAAWAKPAFSRLFQIYFGSGQKTLGIAERKRILRHLLAKISNVRSPVEQNIWLKELAQASGIAESALTAELNDLPKAKEETAEAAVAENTANRQDLIATRLLALAFAKDSYLSLLQERLQWLPAVYQSVLQNPKEKAEIFELRSTFEFSDATEDKLEWEFNELMRNLELEFLKKERSVIQEAMQSEGGNSEAMQKFHDLSKRIDELK</sequence>
<dbReference type="SMART" id="SM00493">
    <property type="entry name" value="TOPRIM"/>
    <property type="match status" value="1"/>
</dbReference>
<feature type="compositionally biased region" description="Basic and acidic residues" evidence="15">
    <location>
        <begin position="544"/>
        <end position="557"/>
    </location>
</feature>
<dbReference type="Gene3D" id="3.90.980.10">
    <property type="entry name" value="DNA primase, catalytic core, N-terminal domain"/>
    <property type="match status" value="1"/>
</dbReference>
<evidence type="ECO:0000256" key="10">
    <source>
        <dbReference type="ARBA" id="ARBA00023125"/>
    </source>
</evidence>
<dbReference type="GO" id="GO:0006269">
    <property type="term" value="P:DNA replication, synthesis of primer"/>
    <property type="evidence" value="ECO:0007669"/>
    <property type="project" value="UniProtKB-UniRule"/>
</dbReference>
<dbReference type="GO" id="GO:0003899">
    <property type="term" value="F:DNA-directed RNA polymerase activity"/>
    <property type="evidence" value="ECO:0007669"/>
    <property type="project" value="UniProtKB-UniRule"/>
</dbReference>
<evidence type="ECO:0000256" key="12">
    <source>
        <dbReference type="HAMAP-Rule" id="MF_00974"/>
    </source>
</evidence>
<keyword evidence="8 12" id="KW-0862">Zinc</keyword>
<evidence type="ECO:0000256" key="1">
    <source>
        <dbReference type="ARBA" id="ARBA00022478"/>
    </source>
</evidence>
<comment type="cofactor">
    <cofactor evidence="12 13 14">
        <name>Zn(2+)</name>
        <dbReference type="ChEBI" id="CHEBI:29105"/>
    </cofactor>
    <text evidence="12 13 14">Binds 1 zinc ion per monomer.</text>
</comment>
<dbReference type="FunFam" id="3.90.580.10:FF:000001">
    <property type="entry name" value="DNA primase"/>
    <property type="match status" value="1"/>
</dbReference>
<dbReference type="InterPro" id="IPR030846">
    <property type="entry name" value="DnaG_bac"/>
</dbReference>
<comment type="similarity">
    <text evidence="12 13">Belongs to the DnaG primase family.</text>
</comment>
<dbReference type="SMART" id="SM00400">
    <property type="entry name" value="ZnF_CHCC"/>
    <property type="match status" value="1"/>
</dbReference>
<evidence type="ECO:0000313" key="18">
    <source>
        <dbReference type="Proteomes" id="UP000034956"/>
    </source>
</evidence>
<keyword evidence="2 12" id="KW-0639">Primosome</keyword>
<evidence type="ECO:0000313" key="17">
    <source>
        <dbReference type="EMBL" id="KKU91184.1"/>
    </source>
</evidence>
<feature type="domain" description="Toprim" evidence="16">
    <location>
        <begin position="253"/>
        <end position="334"/>
    </location>
</feature>
<dbReference type="PROSITE" id="PS50880">
    <property type="entry name" value="TOPRIM"/>
    <property type="match status" value="1"/>
</dbReference>
<keyword evidence="4 12" id="KW-0548">Nucleotidyltransferase</keyword>
<dbReference type="InterPro" id="IPR006295">
    <property type="entry name" value="DNA_primase_DnaG"/>
</dbReference>
<dbReference type="GO" id="GO:0003677">
    <property type="term" value="F:DNA binding"/>
    <property type="evidence" value="ECO:0007669"/>
    <property type="project" value="UniProtKB-KW"/>
</dbReference>
<keyword evidence="6 12" id="KW-0479">Metal-binding</keyword>
<dbReference type="EC" id="2.7.7.101" evidence="12"/>
<dbReference type="GO" id="GO:0000428">
    <property type="term" value="C:DNA-directed RNA polymerase complex"/>
    <property type="evidence" value="ECO:0007669"/>
    <property type="project" value="UniProtKB-KW"/>
</dbReference>
<dbReference type="HAMAP" id="MF_00974">
    <property type="entry name" value="DNA_primase_DnaG"/>
    <property type="match status" value="1"/>
</dbReference>